<evidence type="ECO:0000313" key="15">
    <source>
        <dbReference type="EMBL" id="KAG6397950.1"/>
    </source>
</evidence>
<evidence type="ECO:0000256" key="1">
    <source>
        <dbReference type="ARBA" id="ARBA00004123"/>
    </source>
</evidence>
<feature type="compositionally biased region" description="Low complexity" evidence="6">
    <location>
        <begin position="665"/>
        <end position="676"/>
    </location>
</feature>
<organism evidence="15">
    <name type="scientific">Salvia splendens</name>
    <name type="common">Scarlet sage</name>
    <dbReference type="NCBI Taxonomy" id="180675"/>
    <lineage>
        <taxon>Eukaryota</taxon>
        <taxon>Viridiplantae</taxon>
        <taxon>Streptophyta</taxon>
        <taxon>Embryophyta</taxon>
        <taxon>Tracheophyta</taxon>
        <taxon>Spermatophyta</taxon>
        <taxon>Magnoliopsida</taxon>
        <taxon>eudicotyledons</taxon>
        <taxon>Gunneridae</taxon>
        <taxon>Pentapetalae</taxon>
        <taxon>asterids</taxon>
        <taxon>lamiids</taxon>
        <taxon>Lamiales</taxon>
        <taxon>Lamiaceae</taxon>
        <taxon>Nepetoideae</taxon>
        <taxon>Mentheae</taxon>
        <taxon>Salviinae</taxon>
        <taxon>Salvia</taxon>
        <taxon>Salvia subgen. Calosphace</taxon>
        <taxon>core Calosphace</taxon>
    </lineage>
</organism>
<evidence type="ECO:0000259" key="13">
    <source>
        <dbReference type="Pfam" id="PF24657"/>
    </source>
</evidence>
<dbReference type="EMBL" id="PNBA02000015">
    <property type="protein sequence ID" value="KAG6397950.1"/>
    <property type="molecule type" value="Genomic_DNA"/>
</dbReference>
<sequence>MEDDVFSGLANGQQIESKVVQTFQKGFVQVQNILDQNRVLISEINQNHESKIPDNLSRNVGLIRELNNNIRRVVDLYNDLSNSFAKSTEASSESESAGVTKSDGRGGQKRVSRRMDAVVNSALEEICCGAAEGLHLSDLWAEIGPTLAARGLPICPKVKRVVLENLAEIPELKLVARDGASSMLAEALIQYTVEECEAMDVKIVAPEAMRRSFLGLYDVGMPESSSSSSADIQRLILERLAVARNNGIAQNDLTKELNIAANNLSYQFKTLETRGLMAKQPSVIRKNGNIASTNMLYLARYARHFGSQQRLEITRTDRMFMDGEGADGHTGTNDGVVNGIVAEDVSVKDFIPALKTICDKLEKAEGKVLVVSDIKKGLGYRGIHGHRSWRNICHRLKDARVVEECCTLINNKEVDCLRLLRSFSTSLFEPKSHGHGPKNTDTEQQSQNLAKRGLVTEELVELPILRQIYDMIDAAGLKGLTTTEVCGRLGLCCKEYHKRYFKPLISMFGVHSLKESHKKSEVYRLWTAGNFKPEASNMTPIEGETVRQRVNESKSLVVDQDILKDSSQPVQMLDTSISVGNNSGNNESGNDAARKTEASNCTTVDECSTGLLVLCNTQSSEVDQCTGVLAEEPLQGIISVPSNYNMPETDHLALVKSPRRRSHPRSSSPAFRASGSGREQHILKILEEEKFLLKPELHRHLESLETEKNTMMDRKTLQRILNKIQREGNCKCIHVSVPGVTNCGRSRTTEVVLHPSVFNVTSELLTQIHDKMRRFELQVRKQANIRQKKFQSVPILDNVQRIPCSMQGQSENAGLMRANGFVLAKMVRTRLLHTFLWSSVCSSPGWDQALFFSDHSHDLEIPHRSCKLFDLNLSIRSMPLELFFQVVGSAEKLEDVLEECKSGLLLCDLPIGKQNCLMDTRASNRLSYLVEILRRLKLIRLMSKGHAEDGSSRLQTTLTYALEFKPYLEEPTSTVASSDLAFADLRPQIRHDFILSSKKAVDEYWGTLEYCYAAAKSKAALLAFPGSAVSQIFHPKSWASSRIITAAQRAELLKRVAQDSAKKKLSFKDCEKIAEDFNLTLDQVLRVYEGKRQRSATRSTSTVDAEGEELQKVKGKHIISPRKRRRISDRISLKLANVHSGLKASNSLLDLNNQPTIEQCSSTIAAEDDDCPSKRSSEGDDRERLGVEGLSEEDKEIYSFKQALSRLNPTRHKKFFWSEEAERQLVIEYATHRAARGANFHRTDWVSIINLPAPPDACKRRMALLNSFIPFREAVMKLCTTLSEQYAKYLEKFQDKLLIHSDSKEMIRGPSSKEAAMLEKWANFDEDIIKVALDDVLRCKRLVKLNASRETFPEQEMSEDDDIEDCSQSNASGQLSSSQRLRKHLHIIKGAKILRQMHESVAVANAVELFKLIFLSKSKAPEAAALLAKTLRRYSEHDLCAAFNYLREKKIMVGGGNGQFELSQNFLHSITSSEFPTDTGSRAAKLAIWLHERENDLVEEGIEVPSDLQCGEVFSLCALLSSGELSITPMLPNEGVGEAEDIRASKHKSDSAEPDGESPKKLRKMFPGDSELTSRREKGFPRLKLCFHRETVPRLMTIDSFRKVNMHPTPFLGGKDQSNTSSGLDVTTSLFPSDIADHASDIIDPGKINHHTFQLSESPWEAMAGYAKHLLSSCSYEVNGSLLQSDLFRTLYSAIQKSGDNGLSMKEIHKLLNIKDNKILEVTIEVLEAFGRALKVCFSCPFIILKDFAFEAPFCRFSVSYSSESGRASLLILTLNRIASQMQVNAYNSVHVVDSLYRSKYFLTNIDDRVAHHLKSERKTKDGPTPLNLDDPMEDLGPSEGTINTNGNEGHRVTILNRPHDLTNRPSEILAGTKITGHQHSEVASTKVTRVENLECFRIRSNLISRPLLPWVNGDGTINERIYHRLLRRVLGIVMLNPGILEDEIINQMQGLNPQSCRQLLQMMILDNHITPRKMQQMTSSQPPSILANLLGGKCKKPKLICRVHFYANPSTTTLL</sequence>
<gene>
    <name evidence="15" type="ORF">SASPL_139400</name>
</gene>
<keyword evidence="3" id="KW-0238">DNA-binding</keyword>
<feature type="domain" description="DUF7599" evidence="11">
    <location>
        <begin position="348"/>
        <end position="431"/>
    </location>
</feature>
<feature type="domain" description="Protein EARLY FLOWERING 4" evidence="8">
    <location>
        <begin position="15"/>
        <end position="95"/>
    </location>
</feature>
<feature type="domain" description="B-block binding subunit of TFIIIC" evidence="7">
    <location>
        <begin position="231"/>
        <end position="303"/>
    </location>
</feature>
<dbReference type="PANTHER" id="PTHR15180">
    <property type="entry name" value="GENERAL TRANSCRIPTION FACTOR 3C POLYPEPTIDE 1"/>
    <property type="match status" value="1"/>
</dbReference>
<dbReference type="GO" id="GO:0005634">
    <property type="term" value="C:nucleus"/>
    <property type="evidence" value="ECO:0007669"/>
    <property type="project" value="UniProtKB-SubCell"/>
</dbReference>
<comment type="subcellular location">
    <subcellularLocation>
        <location evidence="1">Nucleus</location>
    </subcellularLocation>
</comment>
<name>A0A8X8WM00_SALSN</name>
<keyword evidence="4" id="KW-0804">Transcription</keyword>
<dbReference type="InterPro" id="IPR056063">
    <property type="entry name" value="DUF7646"/>
</dbReference>
<dbReference type="InterPro" id="IPR044210">
    <property type="entry name" value="Tfc3-like"/>
</dbReference>
<feature type="compositionally biased region" description="Acidic residues" evidence="6">
    <location>
        <begin position="1356"/>
        <end position="1365"/>
    </location>
</feature>
<dbReference type="InterPro" id="IPR056064">
    <property type="entry name" value="DUF7647"/>
</dbReference>
<dbReference type="InterPro" id="IPR036390">
    <property type="entry name" value="WH_DNA-bd_sf"/>
</dbReference>
<comment type="caution">
    <text evidence="15">The sequence shown here is derived from an EMBL/GenBank/DDBJ whole genome shotgun (WGS) entry which is preliminary data.</text>
</comment>
<accession>A0A8X8WM00</accession>
<dbReference type="InterPro" id="IPR007309">
    <property type="entry name" value="TFIIIC_Bblock-bd"/>
</dbReference>
<dbReference type="GO" id="GO:0006384">
    <property type="term" value="P:transcription initiation at RNA polymerase III promoter"/>
    <property type="evidence" value="ECO:0007669"/>
    <property type="project" value="InterPro"/>
</dbReference>
<evidence type="ECO:0000256" key="6">
    <source>
        <dbReference type="SAM" id="MobiDB-lite"/>
    </source>
</evidence>
<keyword evidence="5" id="KW-0539">Nucleus</keyword>
<feature type="domain" description="GTF3C1 extended winged-helix" evidence="10">
    <location>
        <begin position="677"/>
        <end position="780"/>
    </location>
</feature>
<feature type="domain" description="DUF7645" evidence="12">
    <location>
        <begin position="1040"/>
        <end position="1100"/>
    </location>
</feature>
<feature type="region of interest" description="Disordered" evidence="6">
    <location>
        <begin position="1165"/>
        <end position="1184"/>
    </location>
</feature>
<protein>
    <recommendedName>
        <fullName evidence="17">General transcription factor 3C polypeptide 1</fullName>
    </recommendedName>
</protein>
<dbReference type="InterPro" id="IPR056020">
    <property type="entry name" value="DUF7599"/>
</dbReference>
<evidence type="ECO:0000259" key="12">
    <source>
        <dbReference type="Pfam" id="PF24655"/>
    </source>
</evidence>
<dbReference type="Pfam" id="PF24655">
    <property type="entry name" value="DUF7645"/>
    <property type="match status" value="1"/>
</dbReference>
<evidence type="ECO:0000259" key="8">
    <source>
        <dbReference type="Pfam" id="PF07011"/>
    </source>
</evidence>
<dbReference type="Pfam" id="PF24538">
    <property type="entry name" value="DUF7599"/>
    <property type="match status" value="1"/>
</dbReference>
<dbReference type="PANTHER" id="PTHR15180:SF1">
    <property type="entry name" value="GENERAL TRANSCRIPTION FACTOR 3C POLYPEPTIDE 1"/>
    <property type="match status" value="1"/>
</dbReference>
<feature type="compositionally biased region" description="Low complexity" evidence="6">
    <location>
        <begin position="1367"/>
        <end position="1378"/>
    </location>
</feature>
<dbReference type="InterPro" id="IPR009741">
    <property type="entry name" value="EARLY_FLOWERING_4_dom"/>
</dbReference>
<evidence type="ECO:0000256" key="3">
    <source>
        <dbReference type="ARBA" id="ARBA00023125"/>
    </source>
</evidence>
<keyword evidence="2" id="KW-0597">Phosphoprotein</keyword>
<dbReference type="Pfam" id="PF04182">
    <property type="entry name" value="B-block_TFIIIC"/>
    <property type="match status" value="1"/>
</dbReference>
<evidence type="ECO:0000259" key="7">
    <source>
        <dbReference type="Pfam" id="PF04182"/>
    </source>
</evidence>
<dbReference type="Pfam" id="PF24658">
    <property type="entry name" value="DUF7647"/>
    <property type="match status" value="1"/>
</dbReference>
<feature type="region of interest" description="Disordered" evidence="6">
    <location>
        <begin position="1353"/>
        <end position="1378"/>
    </location>
</feature>
<dbReference type="Pfam" id="PF24657">
    <property type="entry name" value="DUF7646"/>
    <property type="match status" value="1"/>
</dbReference>
<evidence type="ECO:0000256" key="2">
    <source>
        <dbReference type="ARBA" id="ARBA00022553"/>
    </source>
</evidence>
<dbReference type="InterPro" id="IPR056467">
    <property type="entry name" value="eWH_GTF3C1"/>
</dbReference>
<dbReference type="InterPro" id="IPR056062">
    <property type="entry name" value="DUF7645"/>
</dbReference>
<dbReference type="Pfam" id="PF07011">
    <property type="entry name" value="Elf4"/>
    <property type="match status" value="1"/>
</dbReference>
<evidence type="ECO:0000256" key="4">
    <source>
        <dbReference type="ARBA" id="ARBA00023163"/>
    </source>
</evidence>
<dbReference type="InterPro" id="IPR035625">
    <property type="entry name" value="Tfc3-like_eWH"/>
</dbReference>
<feature type="compositionally biased region" description="Low complexity" evidence="6">
    <location>
        <begin position="87"/>
        <end position="97"/>
    </location>
</feature>
<proteinExistence type="predicted"/>
<dbReference type="InterPro" id="IPR056428">
    <property type="entry name" value="WH_GTF3C1"/>
</dbReference>
<feature type="compositionally biased region" description="Basic and acidic residues" evidence="6">
    <location>
        <begin position="1171"/>
        <end position="1184"/>
    </location>
</feature>
<evidence type="ECO:0000259" key="10">
    <source>
        <dbReference type="Pfam" id="PF24101"/>
    </source>
</evidence>
<feature type="region of interest" description="Disordered" evidence="6">
    <location>
        <begin position="87"/>
        <end position="111"/>
    </location>
</feature>
<feature type="domain" description="DUF7647" evidence="14">
    <location>
        <begin position="862"/>
        <end position="1039"/>
    </location>
</feature>
<dbReference type="GO" id="GO:0042791">
    <property type="term" value="P:5S class rRNA transcription by RNA polymerase III"/>
    <property type="evidence" value="ECO:0007669"/>
    <property type="project" value="TreeGrafter"/>
</dbReference>
<dbReference type="SUPFAM" id="SSF46785">
    <property type="entry name" value="Winged helix' DNA-binding domain"/>
    <property type="match status" value="1"/>
</dbReference>
<reference evidence="15" key="1">
    <citation type="submission" date="2018-01" db="EMBL/GenBank/DDBJ databases">
        <authorList>
            <person name="Mao J.F."/>
        </authorList>
    </citation>
    <scope>NUCLEOTIDE SEQUENCE</scope>
    <source>
        <strain evidence="15">Huo1</strain>
        <tissue evidence="15">Leaf</tissue>
    </source>
</reference>
<dbReference type="CDD" id="cd16169">
    <property type="entry name" value="Tau138_eWH"/>
    <property type="match status" value="1"/>
</dbReference>
<dbReference type="Pfam" id="PF23704">
    <property type="entry name" value="WHD_GTF3C1_N"/>
    <property type="match status" value="1"/>
</dbReference>
<feature type="domain" description="General transcription factor 3C polypeptide 1 winged-helix" evidence="9">
    <location>
        <begin position="115"/>
        <end position="217"/>
    </location>
</feature>
<feature type="region of interest" description="Disordered" evidence="6">
    <location>
        <begin position="656"/>
        <end position="676"/>
    </location>
</feature>
<reference evidence="15" key="2">
    <citation type="submission" date="2020-08" db="EMBL/GenBank/DDBJ databases">
        <title>Plant Genome Project.</title>
        <authorList>
            <person name="Zhang R.-G."/>
        </authorList>
    </citation>
    <scope>NUCLEOTIDE SEQUENCE</scope>
    <source>
        <strain evidence="15">Huo1</strain>
        <tissue evidence="15">Leaf</tissue>
    </source>
</reference>
<dbReference type="GO" id="GO:0000127">
    <property type="term" value="C:transcription factor TFIIIC complex"/>
    <property type="evidence" value="ECO:0007669"/>
    <property type="project" value="InterPro"/>
</dbReference>
<evidence type="ECO:0000259" key="9">
    <source>
        <dbReference type="Pfam" id="PF23704"/>
    </source>
</evidence>
<keyword evidence="16" id="KW-1185">Reference proteome</keyword>
<feature type="region of interest" description="Disordered" evidence="6">
    <location>
        <begin position="1541"/>
        <end position="1574"/>
    </location>
</feature>
<feature type="domain" description="DUF7646" evidence="13">
    <location>
        <begin position="451"/>
        <end position="534"/>
    </location>
</feature>
<evidence type="ECO:0000259" key="11">
    <source>
        <dbReference type="Pfam" id="PF24538"/>
    </source>
</evidence>
<dbReference type="GO" id="GO:0003677">
    <property type="term" value="F:DNA binding"/>
    <property type="evidence" value="ECO:0007669"/>
    <property type="project" value="UniProtKB-KW"/>
</dbReference>
<evidence type="ECO:0000313" key="16">
    <source>
        <dbReference type="Proteomes" id="UP000298416"/>
    </source>
</evidence>
<evidence type="ECO:0000256" key="5">
    <source>
        <dbReference type="ARBA" id="ARBA00023242"/>
    </source>
</evidence>
<dbReference type="Proteomes" id="UP000298416">
    <property type="component" value="Unassembled WGS sequence"/>
</dbReference>
<evidence type="ECO:0008006" key="17">
    <source>
        <dbReference type="Google" id="ProtNLM"/>
    </source>
</evidence>
<evidence type="ECO:0000259" key="14">
    <source>
        <dbReference type="Pfam" id="PF24658"/>
    </source>
</evidence>
<dbReference type="Pfam" id="PF24101">
    <property type="entry name" value="WHD_GTF3C1"/>
    <property type="match status" value="1"/>
</dbReference>
<feature type="compositionally biased region" description="Basic and acidic residues" evidence="6">
    <location>
        <begin position="1541"/>
        <end position="1551"/>
    </location>
</feature>